<dbReference type="Gene3D" id="3.40.1440.10">
    <property type="entry name" value="GIY-YIG endonuclease"/>
    <property type="match status" value="1"/>
</dbReference>
<sequence length="95" mass="11569">MGGFVYILANMRRGRTYIGVTNDLVRRVYEHREGMVEGYTKSRDIKRLVYFEQHADITMAIQRETSLKRWYSHWKHALIEEHNPEWRDLWDDVVK</sequence>
<evidence type="ECO:0000259" key="2">
    <source>
        <dbReference type="PROSITE" id="PS50164"/>
    </source>
</evidence>
<dbReference type="SUPFAM" id="SSF82771">
    <property type="entry name" value="GIY-YIG endonuclease"/>
    <property type="match status" value="1"/>
</dbReference>
<dbReference type="Proteomes" id="UP000595460">
    <property type="component" value="Chromosome"/>
</dbReference>
<organism evidence="3 4">
    <name type="scientific">Devosia oryziradicis</name>
    <dbReference type="NCBI Taxonomy" id="2801335"/>
    <lineage>
        <taxon>Bacteria</taxon>
        <taxon>Pseudomonadati</taxon>
        <taxon>Pseudomonadota</taxon>
        <taxon>Alphaproteobacteria</taxon>
        <taxon>Hyphomicrobiales</taxon>
        <taxon>Devosiaceae</taxon>
        <taxon>Devosia</taxon>
    </lineage>
</organism>
<dbReference type="Pfam" id="PF01541">
    <property type="entry name" value="GIY-YIG"/>
    <property type="match status" value="1"/>
</dbReference>
<feature type="domain" description="GIY-YIG" evidence="2">
    <location>
        <begin position="1"/>
        <end position="78"/>
    </location>
</feature>
<reference evidence="3 4" key="1">
    <citation type="submission" date="2021-01" db="EMBL/GenBank/DDBJ databases">
        <title>Genome seq and assembly of Devosia sp. G19.</title>
        <authorList>
            <person name="Chhetri G."/>
        </authorList>
    </citation>
    <scope>NUCLEOTIDE SEQUENCE [LARGE SCALE GENOMIC DNA]</scope>
    <source>
        <strain evidence="3 4">G19</strain>
    </source>
</reference>
<name>A0ABX7C2N6_9HYPH</name>
<protein>
    <submittedName>
        <fullName evidence="3">GIY-YIG nuclease family protein</fullName>
    </submittedName>
</protein>
<dbReference type="InterPro" id="IPR035901">
    <property type="entry name" value="GIY-YIG_endonuc_sf"/>
</dbReference>
<dbReference type="PANTHER" id="PTHR34477">
    <property type="entry name" value="UPF0213 PROTEIN YHBQ"/>
    <property type="match status" value="1"/>
</dbReference>
<evidence type="ECO:0000313" key="3">
    <source>
        <dbReference type="EMBL" id="QQR37494.1"/>
    </source>
</evidence>
<dbReference type="PROSITE" id="PS50164">
    <property type="entry name" value="GIY_YIG"/>
    <property type="match status" value="1"/>
</dbReference>
<accession>A0ABX7C2N6</accession>
<evidence type="ECO:0000256" key="1">
    <source>
        <dbReference type="ARBA" id="ARBA00007435"/>
    </source>
</evidence>
<gene>
    <name evidence="3" type="ORF">JI749_07770</name>
</gene>
<dbReference type="InterPro" id="IPR050190">
    <property type="entry name" value="UPF0213_domain"/>
</dbReference>
<dbReference type="CDD" id="cd10448">
    <property type="entry name" value="GIY-YIG_unchar_3"/>
    <property type="match status" value="1"/>
</dbReference>
<dbReference type="InterPro" id="IPR000305">
    <property type="entry name" value="GIY-YIG_endonuc"/>
</dbReference>
<dbReference type="PANTHER" id="PTHR34477:SF5">
    <property type="entry name" value="BSL5627 PROTEIN"/>
    <property type="match status" value="1"/>
</dbReference>
<keyword evidence="4" id="KW-1185">Reference proteome</keyword>
<evidence type="ECO:0000313" key="4">
    <source>
        <dbReference type="Proteomes" id="UP000595460"/>
    </source>
</evidence>
<proteinExistence type="inferred from homology"/>
<dbReference type="EMBL" id="CP068047">
    <property type="protein sequence ID" value="QQR37494.1"/>
    <property type="molecule type" value="Genomic_DNA"/>
</dbReference>
<dbReference type="RefSeq" id="WP_201661849.1">
    <property type="nucleotide sequence ID" value="NZ_CP068047.1"/>
</dbReference>
<comment type="similarity">
    <text evidence="1">Belongs to the UPF0213 family.</text>
</comment>